<proteinExistence type="predicted"/>
<accession>A0AAW1I9Z4</accession>
<dbReference type="InterPro" id="IPR000595">
    <property type="entry name" value="cNMP-bd_dom"/>
</dbReference>
<keyword evidence="4" id="KW-1185">Reference proteome</keyword>
<dbReference type="Gene3D" id="1.10.287.630">
    <property type="entry name" value="Helix hairpin bin"/>
    <property type="match status" value="1"/>
</dbReference>
<evidence type="ECO:0000256" key="1">
    <source>
        <dbReference type="ARBA" id="ARBA00023286"/>
    </source>
</evidence>
<feature type="domain" description="Cyclic nucleotide-binding" evidence="2">
    <location>
        <begin position="77"/>
        <end position="198"/>
    </location>
</feature>
<dbReference type="CDD" id="cd00038">
    <property type="entry name" value="CAP_ED"/>
    <property type="match status" value="1"/>
</dbReference>
<dbReference type="EMBL" id="JASPKY010000742">
    <property type="protein sequence ID" value="KAK9685890.1"/>
    <property type="molecule type" value="Genomic_DNA"/>
</dbReference>
<keyword evidence="1" id="KW-1071">Ligand-gated ion channel</keyword>
<dbReference type="PANTHER" id="PTHR45638">
    <property type="entry name" value="CYCLIC NUCLEOTIDE-GATED CATION CHANNEL SUBUNIT A"/>
    <property type="match status" value="1"/>
</dbReference>
<dbReference type="Proteomes" id="UP001458880">
    <property type="component" value="Unassembled WGS sequence"/>
</dbReference>
<reference evidence="3 4" key="1">
    <citation type="journal article" date="2024" name="BMC Genomics">
        <title>De novo assembly and annotation of Popillia japonica's genome with initial clues to its potential as an invasive pest.</title>
        <authorList>
            <person name="Cucini C."/>
            <person name="Boschi S."/>
            <person name="Funari R."/>
            <person name="Cardaioli E."/>
            <person name="Iannotti N."/>
            <person name="Marturano G."/>
            <person name="Paoli F."/>
            <person name="Bruttini M."/>
            <person name="Carapelli A."/>
            <person name="Frati F."/>
            <person name="Nardi F."/>
        </authorList>
    </citation>
    <scope>NUCLEOTIDE SEQUENCE [LARGE SCALE GENOMIC DNA]</scope>
    <source>
        <strain evidence="3">DMR45628</strain>
    </source>
</reference>
<name>A0AAW1I9Z4_POPJA</name>
<dbReference type="InterPro" id="IPR014710">
    <property type="entry name" value="RmlC-like_jellyroll"/>
</dbReference>
<dbReference type="InterPro" id="IPR050866">
    <property type="entry name" value="CNG_cation_channel"/>
</dbReference>
<dbReference type="PROSITE" id="PS50042">
    <property type="entry name" value="CNMP_BINDING_3"/>
    <property type="match status" value="1"/>
</dbReference>
<dbReference type="Pfam" id="PF00027">
    <property type="entry name" value="cNMP_binding"/>
    <property type="match status" value="1"/>
</dbReference>
<comment type="caution">
    <text evidence="3">The sequence shown here is derived from an EMBL/GenBank/DDBJ whole genome shotgun (WGS) entry which is preliminary data.</text>
</comment>
<evidence type="ECO:0000259" key="2">
    <source>
        <dbReference type="PROSITE" id="PS50042"/>
    </source>
</evidence>
<dbReference type="GO" id="GO:0044877">
    <property type="term" value="F:protein-containing complex binding"/>
    <property type="evidence" value="ECO:0007669"/>
    <property type="project" value="TreeGrafter"/>
</dbReference>
<evidence type="ECO:0000313" key="3">
    <source>
        <dbReference type="EMBL" id="KAK9685890.1"/>
    </source>
</evidence>
<sequence length="201" mass="23937">MNIQKNRFKSIAERIFYYLETENVSASLMQRVKEYIQVAWSQQEGQIYSELLDAMPPYLQDAILNNAYHHILAYHPIFEHCHTDCLRQIIHSLKSRTYFSGDYIQFKGSIDESMYFILKGEVGVLHDESTHKDDYVRKLIPPNSFSVLQGLHYRKPHKYSFRCLTSSTILRLDFNDWEYLLSYFPASRERIFEAAKRYKDI</sequence>
<dbReference type="SUPFAM" id="SSF51206">
    <property type="entry name" value="cAMP-binding domain-like"/>
    <property type="match status" value="1"/>
</dbReference>
<gene>
    <name evidence="3" type="ORF">QE152_g37595</name>
</gene>
<evidence type="ECO:0000313" key="4">
    <source>
        <dbReference type="Proteomes" id="UP001458880"/>
    </source>
</evidence>
<keyword evidence="1" id="KW-0406">Ion transport</keyword>
<keyword evidence="1" id="KW-0407">Ion channel</keyword>
<dbReference type="AlphaFoldDB" id="A0AAW1I9Z4"/>
<dbReference type="SMART" id="SM00100">
    <property type="entry name" value="cNMP"/>
    <property type="match status" value="1"/>
</dbReference>
<organism evidence="3 4">
    <name type="scientific">Popillia japonica</name>
    <name type="common">Japanese beetle</name>
    <dbReference type="NCBI Taxonomy" id="7064"/>
    <lineage>
        <taxon>Eukaryota</taxon>
        <taxon>Metazoa</taxon>
        <taxon>Ecdysozoa</taxon>
        <taxon>Arthropoda</taxon>
        <taxon>Hexapoda</taxon>
        <taxon>Insecta</taxon>
        <taxon>Pterygota</taxon>
        <taxon>Neoptera</taxon>
        <taxon>Endopterygota</taxon>
        <taxon>Coleoptera</taxon>
        <taxon>Polyphaga</taxon>
        <taxon>Scarabaeiformia</taxon>
        <taxon>Scarabaeidae</taxon>
        <taxon>Rutelinae</taxon>
        <taxon>Popillia</taxon>
    </lineage>
</organism>
<keyword evidence="1" id="KW-0813">Transport</keyword>
<dbReference type="PANTHER" id="PTHR45638:SF11">
    <property type="entry name" value="CYCLIC NUCLEOTIDE-GATED CATION CHANNEL SUBUNIT A"/>
    <property type="match status" value="1"/>
</dbReference>
<dbReference type="GO" id="GO:0005221">
    <property type="term" value="F:intracellularly cyclic nucleotide-activated monoatomic cation channel activity"/>
    <property type="evidence" value="ECO:0007669"/>
    <property type="project" value="InterPro"/>
</dbReference>
<dbReference type="InterPro" id="IPR018490">
    <property type="entry name" value="cNMP-bd_dom_sf"/>
</dbReference>
<dbReference type="Gene3D" id="2.60.120.10">
    <property type="entry name" value="Jelly Rolls"/>
    <property type="match status" value="1"/>
</dbReference>
<protein>
    <submittedName>
        <fullName evidence="3">Cyclic nucleotide-binding domain</fullName>
    </submittedName>
</protein>